<gene>
    <name evidence="6 7 8" type="primary">LOC114444610</name>
</gene>
<keyword evidence="5" id="KW-1185">Reference proteome</keyword>
<proteinExistence type="inferred from homology"/>
<dbReference type="InterPro" id="IPR025662">
    <property type="entry name" value="Sigma_54_int_dom_ATP-bd_1"/>
</dbReference>
<organism evidence="5 6">
    <name type="scientific">Parambassis ranga</name>
    <name type="common">Indian glassy fish</name>
    <dbReference type="NCBI Taxonomy" id="210632"/>
    <lineage>
        <taxon>Eukaryota</taxon>
        <taxon>Metazoa</taxon>
        <taxon>Chordata</taxon>
        <taxon>Craniata</taxon>
        <taxon>Vertebrata</taxon>
        <taxon>Euteleostomi</taxon>
        <taxon>Actinopterygii</taxon>
        <taxon>Neopterygii</taxon>
        <taxon>Teleostei</taxon>
        <taxon>Neoteleostei</taxon>
        <taxon>Acanthomorphata</taxon>
        <taxon>Ovalentaria</taxon>
        <taxon>Ambassidae</taxon>
        <taxon>Parambassis</taxon>
    </lineage>
</organism>
<feature type="domain" description="AIG1-type G" evidence="4">
    <location>
        <begin position="79"/>
        <end position="267"/>
    </location>
</feature>
<dbReference type="PROSITE" id="PS00675">
    <property type="entry name" value="SIGMA54_INTERACT_1"/>
    <property type="match status" value="1"/>
</dbReference>
<dbReference type="CDD" id="cd00882">
    <property type="entry name" value="Ras_like_GTPase"/>
    <property type="match status" value="1"/>
</dbReference>
<accession>A0A6P7JE50</accession>
<dbReference type="RefSeq" id="XP_028275128.1">
    <property type="nucleotide sequence ID" value="XM_028419327.1"/>
</dbReference>
<dbReference type="InterPro" id="IPR027417">
    <property type="entry name" value="P-loop_NTPase"/>
</dbReference>
<dbReference type="AlphaFoldDB" id="A0A6P7JE50"/>
<protein>
    <submittedName>
        <fullName evidence="6 7">Uncharacterized protein LOC114444610 isoform X1</fullName>
    </submittedName>
</protein>
<keyword evidence="2" id="KW-0547">Nucleotide-binding</keyword>
<evidence type="ECO:0000313" key="6">
    <source>
        <dbReference type="RefSeq" id="XP_028275127.1"/>
    </source>
</evidence>
<dbReference type="RefSeq" id="XP_028275129.1">
    <property type="nucleotide sequence ID" value="XM_028419328.1"/>
</dbReference>
<evidence type="ECO:0000256" key="2">
    <source>
        <dbReference type="ARBA" id="ARBA00022741"/>
    </source>
</evidence>
<dbReference type="PANTHER" id="PTHR32046:SF11">
    <property type="entry name" value="IMMUNE-ASSOCIATED NUCLEOTIDE-BINDING PROTEIN 10-LIKE"/>
    <property type="match status" value="1"/>
</dbReference>
<comment type="similarity">
    <text evidence="1">Belongs to the TRAFAC class TrmE-Era-EngA-EngB-Septin-like GTPase superfamily. AIG1/Toc34/Toc159-like paraseptin GTPase family. IAN subfamily.</text>
</comment>
<name>A0A6P7JE50_9TELE</name>
<feature type="coiled-coil region" evidence="3">
    <location>
        <begin position="315"/>
        <end position="352"/>
    </location>
</feature>
<dbReference type="Pfam" id="PF04548">
    <property type="entry name" value="AIG1"/>
    <property type="match status" value="1"/>
</dbReference>
<dbReference type="PANTHER" id="PTHR32046">
    <property type="entry name" value="G DOMAIN-CONTAINING PROTEIN"/>
    <property type="match status" value="1"/>
</dbReference>
<dbReference type="Proteomes" id="UP000515145">
    <property type="component" value="Chromosome 13"/>
</dbReference>
<dbReference type="SUPFAM" id="SSF52540">
    <property type="entry name" value="P-loop containing nucleoside triphosphate hydrolases"/>
    <property type="match status" value="1"/>
</dbReference>
<evidence type="ECO:0000256" key="3">
    <source>
        <dbReference type="SAM" id="Coils"/>
    </source>
</evidence>
<evidence type="ECO:0000259" key="4">
    <source>
        <dbReference type="Pfam" id="PF04548"/>
    </source>
</evidence>
<evidence type="ECO:0000256" key="1">
    <source>
        <dbReference type="ARBA" id="ARBA00008535"/>
    </source>
</evidence>
<sequence>MAEGVLRPSGSFKDKLEKIIKTSRIENKNTSKLSHTIPNSTVIASGSPTLYQLRPKRQEFGTMTRLTVGEKNVNKTNRTVLLVGETGAGKSGLINALVNYTMGVTFEDEDWFQLVEDEKKGQAGSQTVSQTSDVMVYEIFGFEGQTLPYSLTIIDTPGFGDTRGIEHDVNTNQRLFDLFRSEDGVHELHAIGLVMKASDNRLSDRLSYVFDSVMSLFGKNVEKNIVALITHSNGRNPKNALQALEAANVKCSRNQKNQPVYFLFNNCQHEDRAEEPECLKNAAQISERGMRGFTDFLERIAVRKMEKTVEVLNERINLTASIQNLQERIELIEIKQTEIRHTQQALKRHQQEMKKNENFTFHVDEVYKDKEPLSRGKWGLFYAGAVCCTDCEENCHYPCTMARTPKYCEVMKRGRCTVCTNKCPPSAHVREKWIYVAKTRRAVKTETLLKLKYESNKREGQKKLSLLENLESEIKQLGAEKSQLLDESYQHVVRLEQIALNVTSLSTFVHLDFLIEKMKERGDTGKLQKLQEMKSRENEGTRSALVYMMSKLKLAEKTDK</sequence>
<dbReference type="GeneID" id="114444610"/>
<reference evidence="6 7" key="1">
    <citation type="submission" date="2025-04" db="UniProtKB">
        <authorList>
            <consortium name="RefSeq"/>
        </authorList>
    </citation>
    <scope>IDENTIFICATION</scope>
</reference>
<keyword evidence="3" id="KW-0175">Coiled coil</keyword>
<dbReference type="RefSeq" id="XP_028275127.1">
    <property type="nucleotide sequence ID" value="XM_028419326.1"/>
</dbReference>
<evidence type="ECO:0000313" key="8">
    <source>
        <dbReference type="RefSeq" id="XP_028275129.1"/>
    </source>
</evidence>
<dbReference type="Gene3D" id="3.40.50.300">
    <property type="entry name" value="P-loop containing nucleotide triphosphate hydrolases"/>
    <property type="match status" value="1"/>
</dbReference>
<evidence type="ECO:0000313" key="5">
    <source>
        <dbReference type="Proteomes" id="UP000515145"/>
    </source>
</evidence>
<dbReference type="InterPro" id="IPR006703">
    <property type="entry name" value="G_AIG1"/>
</dbReference>
<dbReference type="GO" id="GO:0005525">
    <property type="term" value="F:GTP binding"/>
    <property type="evidence" value="ECO:0007669"/>
    <property type="project" value="InterPro"/>
</dbReference>
<evidence type="ECO:0000313" key="7">
    <source>
        <dbReference type="RefSeq" id="XP_028275128.1"/>
    </source>
</evidence>